<dbReference type="RefSeq" id="WP_138788259.1">
    <property type="nucleotide sequence ID" value="NZ_JBHTGQ010000018.1"/>
</dbReference>
<evidence type="ECO:0000313" key="2">
    <source>
        <dbReference type="EMBL" id="MFC7749974.1"/>
    </source>
</evidence>
<name>A0ABW2V1G1_9BACL</name>
<gene>
    <name evidence="2" type="ORF">ACFQWB_08465</name>
</gene>
<keyword evidence="3" id="KW-1185">Reference proteome</keyword>
<dbReference type="Proteomes" id="UP001596528">
    <property type="component" value="Unassembled WGS sequence"/>
</dbReference>
<comment type="caution">
    <text evidence="2">The sequence shown here is derived from an EMBL/GenBank/DDBJ whole genome shotgun (WGS) entry which is preliminary data.</text>
</comment>
<dbReference type="InterPro" id="IPR006504">
    <property type="entry name" value="Tscrpt_reg_Spx/MgsR"/>
</dbReference>
<dbReference type="PROSITE" id="PS51353">
    <property type="entry name" value="ARSC"/>
    <property type="match status" value="1"/>
</dbReference>
<dbReference type="EMBL" id="JBHTGQ010000018">
    <property type="protein sequence ID" value="MFC7749974.1"/>
    <property type="molecule type" value="Genomic_DNA"/>
</dbReference>
<proteinExistence type="inferred from homology"/>
<accession>A0ABW2V1G1</accession>
<dbReference type="CDD" id="cd03036">
    <property type="entry name" value="ArsC_like"/>
    <property type="match status" value="1"/>
</dbReference>
<dbReference type="SUPFAM" id="SSF52833">
    <property type="entry name" value="Thioredoxin-like"/>
    <property type="match status" value="1"/>
</dbReference>
<protein>
    <submittedName>
        <fullName evidence="2">Arsenate reductase family protein</fullName>
    </submittedName>
</protein>
<sequence length="120" mass="13898">MADLAFYGYGKCSTCRDAAKWLQQRGHKLEYHDLFEQAPDVEVLRKLWRTSGLELKKLFNVSGEVYREMGLKDKLPAMSEQEQLELLASNGRLIKRPIVTDGVVTTVGFKKETYEQVWDR</sequence>
<dbReference type="NCBIfam" id="TIGR01617">
    <property type="entry name" value="arsC_related"/>
    <property type="match status" value="1"/>
</dbReference>
<dbReference type="PANTHER" id="PTHR30041">
    <property type="entry name" value="ARSENATE REDUCTASE"/>
    <property type="match status" value="1"/>
</dbReference>
<dbReference type="PANTHER" id="PTHR30041:SF8">
    <property type="entry name" value="PROTEIN YFFB"/>
    <property type="match status" value="1"/>
</dbReference>
<reference evidence="3" key="1">
    <citation type="journal article" date="2019" name="Int. J. Syst. Evol. Microbiol.">
        <title>The Global Catalogue of Microorganisms (GCM) 10K type strain sequencing project: providing services to taxonomists for standard genome sequencing and annotation.</title>
        <authorList>
            <consortium name="The Broad Institute Genomics Platform"/>
            <consortium name="The Broad Institute Genome Sequencing Center for Infectious Disease"/>
            <person name="Wu L."/>
            <person name="Ma J."/>
        </authorList>
    </citation>
    <scope>NUCLEOTIDE SEQUENCE [LARGE SCALE GENOMIC DNA]</scope>
    <source>
        <strain evidence="3">JCM 18657</strain>
    </source>
</reference>
<dbReference type="InterPro" id="IPR036249">
    <property type="entry name" value="Thioredoxin-like_sf"/>
</dbReference>
<comment type="similarity">
    <text evidence="1">Belongs to the ArsC family.</text>
</comment>
<evidence type="ECO:0000313" key="3">
    <source>
        <dbReference type="Proteomes" id="UP001596528"/>
    </source>
</evidence>
<dbReference type="Pfam" id="PF03960">
    <property type="entry name" value="ArsC"/>
    <property type="match status" value="1"/>
</dbReference>
<dbReference type="Gene3D" id="3.40.30.10">
    <property type="entry name" value="Glutaredoxin"/>
    <property type="match status" value="1"/>
</dbReference>
<organism evidence="2 3">
    <name type="scientific">Paenibacillus thermoaerophilus</name>
    <dbReference type="NCBI Taxonomy" id="1215385"/>
    <lineage>
        <taxon>Bacteria</taxon>
        <taxon>Bacillati</taxon>
        <taxon>Bacillota</taxon>
        <taxon>Bacilli</taxon>
        <taxon>Bacillales</taxon>
        <taxon>Paenibacillaceae</taxon>
        <taxon>Paenibacillus</taxon>
    </lineage>
</organism>
<dbReference type="InterPro" id="IPR006660">
    <property type="entry name" value="Arsenate_reductase-like"/>
</dbReference>
<evidence type="ECO:0000256" key="1">
    <source>
        <dbReference type="PROSITE-ProRule" id="PRU01282"/>
    </source>
</evidence>